<gene>
    <name evidence="6" type="ordered locus">BTH_I0388</name>
</gene>
<dbReference type="GO" id="GO:0006351">
    <property type="term" value="P:DNA-templated transcription"/>
    <property type="evidence" value="ECO:0007669"/>
    <property type="project" value="TreeGrafter"/>
</dbReference>
<dbReference type="Proteomes" id="UP000001930">
    <property type="component" value="Chromosome I"/>
</dbReference>
<keyword evidence="2" id="KW-0805">Transcription regulation</keyword>
<dbReference type="HOGENOM" id="CLU_039613_16_2_4"/>
<evidence type="ECO:0000313" key="7">
    <source>
        <dbReference type="Proteomes" id="UP000001930"/>
    </source>
</evidence>
<evidence type="ECO:0000256" key="4">
    <source>
        <dbReference type="ARBA" id="ARBA00023163"/>
    </source>
</evidence>
<keyword evidence="3" id="KW-0238">DNA-binding</keyword>
<dbReference type="Pfam" id="PF03466">
    <property type="entry name" value="LysR_substrate"/>
    <property type="match status" value="1"/>
</dbReference>
<dbReference type="GO" id="GO:0043565">
    <property type="term" value="F:sequence-specific DNA binding"/>
    <property type="evidence" value="ECO:0007669"/>
    <property type="project" value="TreeGrafter"/>
</dbReference>
<dbReference type="InterPro" id="IPR005119">
    <property type="entry name" value="LysR_subst-bd"/>
</dbReference>
<dbReference type="FunFam" id="1.10.10.10:FF:000001">
    <property type="entry name" value="LysR family transcriptional regulator"/>
    <property type="match status" value="1"/>
</dbReference>
<evidence type="ECO:0000259" key="5">
    <source>
        <dbReference type="PROSITE" id="PS50931"/>
    </source>
</evidence>
<keyword evidence="7" id="KW-1185">Reference proteome</keyword>
<reference evidence="6 7" key="1">
    <citation type="journal article" date="2005" name="BMC Genomics">
        <title>Bacterial genome adaptation to niches: divergence of the potential virulence genes in three Burkholderia species of different survival strategies.</title>
        <authorList>
            <person name="Kim H.S."/>
            <person name="Schell M.A."/>
            <person name="Yu Y."/>
            <person name="Ulrich R.L."/>
            <person name="Sarria S.H."/>
            <person name="Nierman W.C."/>
            <person name="DeShazer D."/>
        </authorList>
    </citation>
    <scope>NUCLEOTIDE SEQUENCE [LARGE SCALE GENOMIC DNA]</scope>
    <source>
        <strain evidence="7">ATCC 700388 / DSM 13276 / CCUG 48851 / CIP 106301 / E264</strain>
    </source>
</reference>
<dbReference type="Pfam" id="PF00126">
    <property type="entry name" value="HTH_1"/>
    <property type="match status" value="1"/>
</dbReference>
<dbReference type="GO" id="GO:0003700">
    <property type="term" value="F:DNA-binding transcription factor activity"/>
    <property type="evidence" value="ECO:0007669"/>
    <property type="project" value="InterPro"/>
</dbReference>
<dbReference type="PANTHER" id="PTHR30537:SF5">
    <property type="entry name" value="HTH-TYPE TRANSCRIPTIONAL ACTIVATOR TTDR-RELATED"/>
    <property type="match status" value="1"/>
</dbReference>
<dbReference type="InterPro" id="IPR000847">
    <property type="entry name" value="LysR_HTH_N"/>
</dbReference>
<dbReference type="InterPro" id="IPR036388">
    <property type="entry name" value="WH-like_DNA-bd_sf"/>
</dbReference>
<protein>
    <submittedName>
        <fullName evidence="6">Transcriptional regulator, LysR family</fullName>
    </submittedName>
</protein>
<dbReference type="AlphaFoldDB" id="Q2T1K3"/>
<dbReference type="SUPFAM" id="SSF46785">
    <property type="entry name" value="Winged helix' DNA-binding domain"/>
    <property type="match status" value="1"/>
</dbReference>
<dbReference type="CDD" id="cd08477">
    <property type="entry name" value="PBP2_CrgA_like_8"/>
    <property type="match status" value="1"/>
</dbReference>
<evidence type="ECO:0000313" key="6">
    <source>
        <dbReference type="EMBL" id="ABC38982.1"/>
    </source>
</evidence>
<dbReference type="Gene3D" id="1.10.10.10">
    <property type="entry name" value="Winged helix-like DNA-binding domain superfamily/Winged helix DNA-binding domain"/>
    <property type="match status" value="1"/>
</dbReference>
<dbReference type="PROSITE" id="PS50931">
    <property type="entry name" value="HTH_LYSR"/>
    <property type="match status" value="1"/>
</dbReference>
<dbReference type="InterPro" id="IPR036390">
    <property type="entry name" value="WH_DNA-bd_sf"/>
</dbReference>
<dbReference type="RefSeq" id="WP_011401750.1">
    <property type="nucleotide sequence ID" value="NC_007651.1"/>
</dbReference>
<dbReference type="InterPro" id="IPR058163">
    <property type="entry name" value="LysR-type_TF_proteobact-type"/>
</dbReference>
<name>Q2T1K3_BURTA</name>
<feature type="domain" description="HTH lysR-type" evidence="5">
    <location>
        <begin position="1"/>
        <end position="59"/>
    </location>
</feature>
<evidence type="ECO:0000256" key="1">
    <source>
        <dbReference type="ARBA" id="ARBA00009437"/>
    </source>
</evidence>
<dbReference type="EMBL" id="CP000086">
    <property type="protein sequence ID" value="ABC38982.1"/>
    <property type="molecule type" value="Genomic_DNA"/>
</dbReference>
<accession>Q2T1K3</accession>
<dbReference type="SUPFAM" id="SSF53850">
    <property type="entry name" value="Periplasmic binding protein-like II"/>
    <property type="match status" value="1"/>
</dbReference>
<evidence type="ECO:0000256" key="3">
    <source>
        <dbReference type="ARBA" id="ARBA00023125"/>
    </source>
</evidence>
<dbReference type="PANTHER" id="PTHR30537">
    <property type="entry name" value="HTH-TYPE TRANSCRIPTIONAL REGULATOR"/>
    <property type="match status" value="1"/>
</dbReference>
<dbReference type="FunFam" id="3.40.190.290:FF:000001">
    <property type="entry name" value="Transcriptional regulator, LysR family"/>
    <property type="match status" value="1"/>
</dbReference>
<organism evidence="6 7">
    <name type="scientific">Burkholderia thailandensis (strain ATCC 700388 / DSM 13276 / CCUG 48851 / CIP 106301 / E264)</name>
    <dbReference type="NCBI Taxonomy" id="271848"/>
    <lineage>
        <taxon>Bacteria</taxon>
        <taxon>Pseudomonadati</taxon>
        <taxon>Pseudomonadota</taxon>
        <taxon>Betaproteobacteria</taxon>
        <taxon>Burkholderiales</taxon>
        <taxon>Burkholderiaceae</taxon>
        <taxon>Burkholderia</taxon>
        <taxon>pseudomallei group</taxon>
    </lineage>
</organism>
<dbReference type="GeneID" id="45120152"/>
<dbReference type="Gene3D" id="3.40.190.290">
    <property type="match status" value="1"/>
</dbReference>
<sequence length="304" mass="32689">MDRLTSMAVFVKAAETGSFAAAGASLGLSSQMVGKHVRFLETHYGMRLINRTTRRQSLTEAGRAFYERSRAVLAEAQAVDALAANLMAAPRGTLRINAPISFGVHCLMPMLASYMRAYPEVQIDLTLSDRIVDVVDEGYDAVIRIAPLADSGLIARPLAPYRLVLCASPAYLAEHGAPAEPADLAAHECLGFSYSGQPAALEWPFESAQGQQHSVRVRSRLAVNNGAALRMAALDGLGIILQPAELVRDDLAAGRLVRLLPGHEPPARPIHVLYSPDRQPTPKLRSFIDAVIAAFGERAGDGRT</sequence>
<keyword evidence="4" id="KW-0804">Transcription</keyword>
<evidence type="ECO:0000256" key="2">
    <source>
        <dbReference type="ARBA" id="ARBA00023015"/>
    </source>
</evidence>
<proteinExistence type="inferred from homology"/>
<dbReference type="KEGG" id="bte:BTH_I0388"/>
<comment type="similarity">
    <text evidence="1">Belongs to the LysR transcriptional regulatory family.</text>
</comment>